<dbReference type="EMBL" id="JANPWB010000011">
    <property type="protein sequence ID" value="KAJ1129094.1"/>
    <property type="molecule type" value="Genomic_DNA"/>
</dbReference>
<dbReference type="Proteomes" id="UP001066276">
    <property type="component" value="Chromosome 7"/>
</dbReference>
<evidence type="ECO:0000313" key="2">
    <source>
        <dbReference type="EMBL" id="KAJ1129094.1"/>
    </source>
</evidence>
<comment type="caution">
    <text evidence="2">The sequence shown here is derived from an EMBL/GenBank/DDBJ whole genome shotgun (WGS) entry which is preliminary data.</text>
</comment>
<gene>
    <name evidence="2" type="ORF">NDU88_007465</name>
</gene>
<evidence type="ECO:0000313" key="3">
    <source>
        <dbReference type="Proteomes" id="UP001066276"/>
    </source>
</evidence>
<feature type="region of interest" description="Disordered" evidence="1">
    <location>
        <begin position="61"/>
        <end position="83"/>
    </location>
</feature>
<protein>
    <submittedName>
        <fullName evidence="2">Uncharacterized protein</fullName>
    </submittedName>
</protein>
<feature type="compositionally biased region" description="Polar residues" evidence="1">
    <location>
        <begin position="65"/>
        <end position="74"/>
    </location>
</feature>
<accession>A0AAV7PQA0</accession>
<reference evidence="2" key="1">
    <citation type="journal article" date="2022" name="bioRxiv">
        <title>Sequencing and chromosome-scale assembly of the giantPleurodeles waltlgenome.</title>
        <authorList>
            <person name="Brown T."/>
            <person name="Elewa A."/>
            <person name="Iarovenko S."/>
            <person name="Subramanian E."/>
            <person name="Araus A.J."/>
            <person name="Petzold A."/>
            <person name="Susuki M."/>
            <person name="Suzuki K.-i.T."/>
            <person name="Hayashi T."/>
            <person name="Toyoda A."/>
            <person name="Oliveira C."/>
            <person name="Osipova E."/>
            <person name="Leigh N.D."/>
            <person name="Simon A."/>
            <person name="Yun M.H."/>
        </authorList>
    </citation>
    <scope>NUCLEOTIDE SEQUENCE</scope>
    <source>
        <strain evidence="2">20211129_DDA</strain>
        <tissue evidence="2">Liver</tissue>
    </source>
</reference>
<sequence>MTADRRPLGCPAKIILGAAECILKRDSLFQGQMCFPACNYPRFTSTSWLCSANGSVWDGKRRVSPQRTGLSNNREAPDPEGFCGQTTQQLQRNVLDYLLF</sequence>
<name>A0AAV7PQA0_PLEWA</name>
<proteinExistence type="predicted"/>
<organism evidence="2 3">
    <name type="scientific">Pleurodeles waltl</name>
    <name type="common">Iberian ribbed newt</name>
    <dbReference type="NCBI Taxonomy" id="8319"/>
    <lineage>
        <taxon>Eukaryota</taxon>
        <taxon>Metazoa</taxon>
        <taxon>Chordata</taxon>
        <taxon>Craniata</taxon>
        <taxon>Vertebrata</taxon>
        <taxon>Euteleostomi</taxon>
        <taxon>Amphibia</taxon>
        <taxon>Batrachia</taxon>
        <taxon>Caudata</taxon>
        <taxon>Salamandroidea</taxon>
        <taxon>Salamandridae</taxon>
        <taxon>Pleurodelinae</taxon>
        <taxon>Pleurodeles</taxon>
    </lineage>
</organism>
<dbReference type="AlphaFoldDB" id="A0AAV7PQA0"/>
<evidence type="ECO:0000256" key="1">
    <source>
        <dbReference type="SAM" id="MobiDB-lite"/>
    </source>
</evidence>
<keyword evidence="3" id="KW-1185">Reference proteome</keyword>